<proteinExistence type="predicted"/>
<sequence>MRQSLLPFAKDLRFASIEAESRLWRHLRAARLRGFKFKHQQPLGDYIVDFVCFERGLTVEVDGSQHLDAVGWDDARTAWFESQGFVVLRFWNDAVLRDTDDVLEEILRMLESTA</sequence>
<dbReference type="InterPro" id="IPR011335">
    <property type="entry name" value="Restrct_endonuc-II-like"/>
</dbReference>
<evidence type="ECO:0000313" key="2">
    <source>
        <dbReference type="EMBL" id="QDQ73757.1"/>
    </source>
</evidence>
<dbReference type="Proteomes" id="UP000315891">
    <property type="component" value="Chromosome"/>
</dbReference>
<dbReference type="AlphaFoldDB" id="A0A516V5H8"/>
<reference evidence="2 3" key="1">
    <citation type="submission" date="2019-07" db="EMBL/GenBank/DDBJ databases">
        <title>Lysobacter weifangensis sp. nov., isolated from bensulfuron-methyl contaminated farmland soil.</title>
        <authorList>
            <person name="Zhao H."/>
        </authorList>
    </citation>
    <scope>NUCLEOTIDE SEQUENCE [LARGE SCALE GENOMIC DNA]</scope>
    <source>
        <strain evidence="2 3">CC-Bw-6</strain>
    </source>
</reference>
<feature type="domain" description="DUF559" evidence="1">
    <location>
        <begin position="7"/>
        <end position="111"/>
    </location>
</feature>
<keyword evidence="3" id="KW-1185">Reference proteome</keyword>
<dbReference type="EMBL" id="CP041742">
    <property type="protein sequence ID" value="QDQ73757.1"/>
    <property type="molecule type" value="Genomic_DNA"/>
</dbReference>
<dbReference type="Gene3D" id="3.40.960.10">
    <property type="entry name" value="VSR Endonuclease"/>
    <property type="match status" value="1"/>
</dbReference>
<dbReference type="InterPro" id="IPR047216">
    <property type="entry name" value="Endonuclease_DUF559_bact"/>
</dbReference>
<dbReference type="RefSeq" id="WP_143879269.1">
    <property type="nucleotide sequence ID" value="NZ_BAABLZ010000001.1"/>
</dbReference>
<dbReference type="PANTHER" id="PTHR38590:SF1">
    <property type="entry name" value="BLL0828 PROTEIN"/>
    <property type="match status" value="1"/>
</dbReference>
<evidence type="ECO:0000313" key="3">
    <source>
        <dbReference type="Proteomes" id="UP000315891"/>
    </source>
</evidence>
<gene>
    <name evidence="2" type="ORF">FNZ56_07650</name>
</gene>
<dbReference type="SUPFAM" id="SSF52980">
    <property type="entry name" value="Restriction endonuclease-like"/>
    <property type="match status" value="1"/>
</dbReference>
<dbReference type="PANTHER" id="PTHR38590">
    <property type="entry name" value="BLL0828 PROTEIN"/>
    <property type="match status" value="1"/>
</dbReference>
<dbReference type="InterPro" id="IPR007569">
    <property type="entry name" value="DUF559"/>
</dbReference>
<dbReference type="Pfam" id="PF04480">
    <property type="entry name" value="DUF559"/>
    <property type="match status" value="1"/>
</dbReference>
<dbReference type="OrthoDB" id="9798754at2"/>
<protein>
    <submittedName>
        <fullName evidence="2">DUF559 domain-containing protein</fullName>
    </submittedName>
</protein>
<dbReference type="CDD" id="cd01038">
    <property type="entry name" value="Endonuclease_DUF559"/>
    <property type="match status" value="1"/>
</dbReference>
<accession>A0A516V5H8</accession>
<name>A0A516V5H8_9GAMM</name>
<evidence type="ECO:0000259" key="1">
    <source>
        <dbReference type="Pfam" id="PF04480"/>
    </source>
</evidence>
<organism evidence="2 3">
    <name type="scientific">Pseudoluteimonas lycopersici</name>
    <dbReference type="NCBI Taxonomy" id="1324796"/>
    <lineage>
        <taxon>Bacteria</taxon>
        <taxon>Pseudomonadati</taxon>
        <taxon>Pseudomonadota</taxon>
        <taxon>Gammaproteobacteria</taxon>
        <taxon>Lysobacterales</taxon>
        <taxon>Lysobacteraceae</taxon>
        <taxon>Pseudoluteimonas</taxon>
    </lineage>
</organism>